<accession>A0A4R0JWH8</accession>
<gene>
    <name evidence="1" type="ORF">E0H75_13255</name>
</gene>
<evidence type="ECO:0000313" key="2">
    <source>
        <dbReference type="Proteomes" id="UP000293342"/>
    </source>
</evidence>
<dbReference type="InterPro" id="IPR010985">
    <property type="entry name" value="Ribbon_hlx_hlx"/>
</dbReference>
<name>A0A4R0JWH8_9ACTN</name>
<dbReference type="Proteomes" id="UP000293342">
    <property type="component" value="Unassembled WGS sequence"/>
</dbReference>
<dbReference type="GO" id="GO:0006355">
    <property type="term" value="P:regulation of DNA-templated transcription"/>
    <property type="evidence" value="ECO:0007669"/>
    <property type="project" value="InterPro"/>
</dbReference>
<dbReference type="EMBL" id="SJKD01000002">
    <property type="protein sequence ID" value="TCC51100.1"/>
    <property type="molecule type" value="Genomic_DNA"/>
</dbReference>
<comment type="caution">
    <text evidence="1">The sequence shown here is derived from an EMBL/GenBank/DDBJ whole genome shotgun (WGS) entry which is preliminary data.</text>
</comment>
<reference evidence="1 2" key="1">
    <citation type="submission" date="2019-02" db="EMBL/GenBank/DDBJ databases">
        <title>Kribbella capetownensis sp. nov. and Kribbella speibonae sp. nov., isolated from soil.</title>
        <authorList>
            <person name="Curtis S.M."/>
            <person name="Norton I."/>
            <person name="Everest G.J."/>
            <person name="Meyers P.R."/>
        </authorList>
    </citation>
    <scope>NUCLEOTIDE SEQUENCE [LARGE SCALE GENOMIC DNA]</scope>
    <source>
        <strain evidence="1 2">YM53</strain>
    </source>
</reference>
<organism evidence="1 2">
    <name type="scientific">Kribbella capetownensis</name>
    <dbReference type="NCBI Taxonomy" id="1572659"/>
    <lineage>
        <taxon>Bacteria</taxon>
        <taxon>Bacillati</taxon>
        <taxon>Actinomycetota</taxon>
        <taxon>Actinomycetes</taxon>
        <taxon>Propionibacteriales</taxon>
        <taxon>Kribbellaceae</taxon>
        <taxon>Kribbella</taxon>
    </lineage>
</organism>
<sequence>MTLRLTEEETEALRRTAEAEHRSMQDVARNAIAEYTQNHRALRDRLLDRIFTEDENLLKRLAE</sequence>
<dbReference type="AlphaFoldDB" id="A0A4R0JWH8"/>
<protein>
    <submittedName>
        <fullName evidence="1">Ribbon-helix-helix protein, CopG family</fullName>
    </submittedName>
</protein>
<keyword evidence="2" id="KW-1185">Reference proteome</keyword>
<dbReference type="RefSeq" id="WP_131513792.1">
    <property type="nucleotide sequence ID" value="NZ_SJKD01000002.1"/>
</dbReference>
<dbReference type="OrthoDB" id="8907023at2"/>
<proteinExistence type="predicted"/>
<dbReference type="SUPFAM" id="SSF47598">
    <property type="entry name" value="Ribbon-helix-helix"/>
    <property type="match status" value="1"/>
</dbReference>
<evidence type="ECO:0000313" key="1">
    <source>
        <dbReference type="EMBL" id="TCC51100.1"/>
    </source>
</evidence>